<dbReference type="AlphaFoldDB" id="A0AA36I2S6"/>
<protein>
    <submittedName>
        <fullName evidence="1">Uncharacterized protein</fullName>
    </submittedName>
</protein>
<name>A0AA36I2S6_9DINO</name>
<sequence length="398" mass="45598">MEAFLAQYDQQRALPKADDAVVLVAHPDLDVDQTLEPSQTASQPAALSEASLVLLNEVCAAWMPPAMSRMYGPGKEGSWNFQVDTEHLPAGLAEQMDMLRDKIDAATLLLKSPADDSKNELLHTKLFTLLLGERYRSHGDEQPATSGAIAAVDFEFLSLALRRAQCYFWAVGRNQIDRDFHKVAWELQVIYSLPSDEALLEWQLSEVNNLKAEQKSKSWWLGLSELCRELRKVLADHCRSIIKSFLRWSDSPMQDKRRFLSTKKGNIRQLSKDPRRGCYVYIPAHIAWQVEREFQQQGHQFFSCVWLTFDECRRDQGVIEDLLKLFTSGGHVPLRRNHEQETRYFSWAFCAKAWLMNAADIPIIPSALETSHARRLRCSYLRNTLTQDLDSVDIKGRV</sequence>
<reference evidence="1" key="1">
    <citation type="submission" date="2023-08" db="EMBL/GenBank/DDBJ databases">
        <authorList>
            <person name="Chen Y."/>
            <person name="Shah S."/>
            <person name="Dougan E. K."/>
            <person name="Thang M."/>
            <person name="Chan C."/>
        </authorList>
    </citation>
    <scope>NUCLEOTIDE SEQUENCE</scope>
</reference>
<evidence type="ECO:0000313" key="2">
    <source>
        <dbReference type="Proteomes" id="UP001178507"/>
    </source>
</evidence>
<evidence type="ECO:0000313" key="1">
    <source>
        <dbReference type="EMBL" id="CAJ1380004.1"/>
    </source>
</evidence>
<accession>A0AA36I2S6</accession>
<organism evidence="1 2">
    <name type="scientific">Effrenium voratum</name>
    <dbReference type="NCBI Taxonomy" id="2562239"/>
    <lineage>
        <taxon>Eukaryota</taxon>
        <taxon>Sar</taxon>
        <taxon>Alveolata</taxon>
        <taxon>Dinophyceae</taxon>
        <taxon>Suessiales</taxon>
        <taxon>Symbiodiniaceae</taxon>
        <taxon>Effrenium</taxon>
    </lineage>
</organism>
<proteinExistence type="predicted"/>
<dbReference type="EMBL" id="CAUJNA010000673">
    <property type="protein sequence ID" value="CAJ1380004.1"/>
    <property type="molecule type" value="Genomic_DNA"/>
</dbReference>
<comment type="caution">
    <text evidence="1">The sequence shown here is derived from an EMBL/GenBank/DDBJ whole genome shotgun (WGS) entry which is preliminary data.</text>
</comment>
<keyword evidence="2" id="KW-1185">Reference proteome</keyword>
<dbReference type="Proteomes" id="UP001178507">
    <property type="component" value="Unassembled WGS sequence"/>
</dbReference>
<gene>
    <name evidence="1" type="ORF">EVOR1521_LOCUS8072</name>
</gene>